<dbReference type="PANTHER" id="PTHR43038:SF3">
    <property type="entry name" value="ABC TRANSPORTER G FAMILY MEMBER 20 ISOFORM X1"/>
    <property type="match status" value="1"/>
</dbReference>
<dbReference type="PANTHER" id="PTHR43038">
    <property type="entry name" value="ATP-BINDING CASSETTE, SUB-FAMILY H, MEMBER 1"/>
    <property type="match status" value="1"/>
</dbReference>
<keyword evidence="2" id="KW-0472">Membrane</keyword>
<evidence type="ECO:0000313" key="6">
    <source>
        <dbReference type="EMBL" id="CAG9184960.1"/>
    </source>
</evidence>
<protein>
    <submittedName>
        <fullName evidence="6">Multidrug ABC transporter ATP-binding protein YbhF</fullName>
    </submittedName>
</protein>
<dbReference type="Pfam" id="PF00005">
    <property type="entry name" value="ABC_tran"/>
    <property type="match status" value="1"/>
</dbReference>
<evidence type="ECO:0000256" key="3">
    <source>
        <dbReference type="ARBA" id="ARBA00022741"/>
    </source>
</evidence>
<dbReference type="InterPro" id="IPR017871">
    <property type="entry name" value="ABC_transporter-like_CS"/>
</dbReference>
<evidence type="ECO:0000259" key="5">
    <source>
        <dbReference type="PROSITE" id="PS50893"/>
    </source>
</evidence>
<evidence type="ECO:0000256" key="2">
    <source>
        <dbReference type="ARBA" id="ARBA00022519"/>
    </source>
</evidence>
<dbReference type="GO" id="GO:0005524">
    <property type="term" value="F:ATP binding"/>
    <property type="evidence" value="ECO:0007669"/>
    <property type="project" value="UniProtKB-KW"/>
</dbReference>
<dbReference type="EMBL" id="CAJZAI010000027">
    <property type="protein sequence ID" value="CAG9184960.1"/>
    <property type="molecule type" value="Genomic_DNA"/>
</dbReference>
<dbReference type="Proteomes" id="UP000727654">
    <property type="component" value="Unassembled WGS sequence"/>
</dbReference>
<keyword evidence="4 6" id="KW-0067">ATP-binding</keyword>
<comment type="caution">
    <text evidence="6">The sequence shown here is derived from an EMBL/GenBank/DDBJ whole genome shotgun (WGS) entry which is preliminary data.</text>
</comment>
<dbReference type="PROSITE" id="PS50893">
    <property type="entry name" value="ABC_TRANSPORTER_2"/>
    <property type="match status" value="1"/>
</dbReference>
<organism evidence="6 7">
    <name type="scientific">Cupriavidus laharis</name>
    <dbReference type="NCBI Taxonomy" id="151654"/>
    <lineage>
        <taxon>Bacteria</taxon>
        <taxon>Pseudomonadati</taxon>
        <taxon>Pseudomonadota</taxon>
        <taxon>Betaproteobacteria</taxon>
        <taxon>Burkholderiales</taxon>
        <taxon>Burkholderiaceae</taxon>
        <taxon>Cupriavidus</taxon>
    </lineage>
</organism>
<keyword evidence="3" id="KW-0547">Nucleotide-binding</keyword>
<dbReference type="InterPro" id="IPR003593">
    <property type="entry name" value="AAA+_ATPase"/>
</dbReference>
<feature type="domain" description="ABC transporter" evidence="5">
    <location>
        <begin position="16"/>
        <end position="243"/>
    </location>
</feature>
<keyword evidence="7" id="KW-1185">Reference proteome</keyword>
<proteinExistence type="predicted"/>
<evidence type="ECO:0000256" key="1">
    <source>
        <dbReference type="ARBA" id="ARBA00022475"/>
    </source>
</evidence>
<dbReference type="SMART" id="SM00382">
    <property type="entry name" value="AAA"/>
    <property type="match status" value="1"/>
</dbReference>
<dbReference type="CDD" id="cd03230">
    <property type="entry name" value="ABC_DR_subfamily_A"/>
    <property type="match status" value="1"/>
</dbReference>
<dbReference type="InterPro" id="IPR003439">
    <property type="entry name" value="ABC_transporter-like_ATP-bd"/>
</dbReference>
<keyword evidence="2" id="KW-0997">Cell inner membrane</keyword>
<gene>
    <name evidence="6" type="primary">ybhF</name>
    <name evidence="6" type="ORF">LMG23992_05390</name>
</gene>
<name>A0ABM8XX20_9BURK</name>
<dbReference type="Gene3D" id="3.40.50.300">
    <property type="entry name" value="P-loop containing nucleotide triphosphate hydrolases"/>
    <property type="match status" value="1"/>
</dbReference>
<accession>A0ABM8XX20</accession>
<keyword evidence="1" id="KW-1003">Cell membrane</keyword>
<dbReference type="RefSeq" id="WP_224082819.1">
    <property type="nucleotide sequence ID" value="NZ_CAJZAI010000027.1"/>
</dbReference>
<evidence type="ECO:0000313" key="7">
    <source>
        <dbReference type="Proteomes" id="UP000727654"/>
    </source>
</evidence>
<reference evidence="6 7" key="1">
    <citation type="submission" date="2021-08" db="EMBL/GenBank/DDBJ databases">
        <authorList>
            <person name="Peeters C."/>
        </authorList>
    </citation>
    <scope>NUCLEOTIDE SEQUENCE [LARGE SCALE GENOMIC DNA]</scope>
    <source>
        <strain evidence="6 7">LMG 23992</strain>
    </source>
</reference>
<sequence length="330" mass="35892">MSRTSTANGTNGGLAIDVRGLNKHYGDKHVVNDLTMQVARGEIFGFLGPNGSGKTTSIRMMCGLLTPDSGQGTCLGFDILRESDEIKRRVGYMTQKFSYWDDLSIRENLDFVARVYGMPNRREAVDRALEDLGLATRSGQLAGALSGGWKQRLALAACLLHEPELLLLDEPTAGVDPKARRDFWEQLHLLAARGISVLVSTHYMDEAERCHKLAYIAYGKLLAQGTADEVVASQNLSTWNVEGDDLAALSEQLHGAPGVEQTVVFGTALHVTGRDGALLGETLRRLAGPGRRVEPTQTSLEDVFIHMMSRAEDNMGAGAGAGRRTRKEQP</sequence>
<dbReference type="SUPFAM" id="SSF52540">
    <property type="entry name" value="P-loop containing nucleoside triphosphate hydrolases"/>
    <property type="match status" value="1"/>
</dbReference>
<evidence type="ECO:0000256" key="4">
    <source>
        <dbReference type="ARBA" id="ARBA00022840"/>
    </source>
</evidence>
<dbReference type="InterPro" id="IPR027417">
    <property type="entry name" value="P-loop_NTPase"/>
</dbReference>
<dbReference type="PROSITE" id="PS00211">
    <property type="entry name" value="ABC_TRANSPORTER_1"/>
    <property type="match status" value="1"/>
</dbReference>